<dbReference type="Gene3D" id="3.10.20.30">
    <property type="match status" value="1"/>
</dbReference>
<dbReference type="InterPro" id="IPR033655">
    <property type="entry name" value="TGS_RelA/SpoT"/>
</dbReference>
<dbReference type="Gene3D" id="1.10.3210.10">
    <property type="entry name" value="Hypothetical protein af1432"/>
    <property type="match status" value="1"/>
</dbReference>
<evidence type="ECO:0000259" key="1">
    <source>
        <dbReference type="PROSITE" id="PS51880"/>
    </source>
</evidence>
<dbReference type="RefSeq" id="WP_411916026.1">
    <property type="nucleotide sequence ID" value="NZ_BAAFSF010000004.1"/>
</dbReference>
<dbReference type="Pfam" id="PF02824">
    <property type="entry name" value="TGS"/>
    <property type="match status" value="1"/>
</dbReference>
<dbReference type="SUPFAM" id="SSF81271">
    <property type="entry name" value="TGS-like"/>
    <property type="match status" value="1"/>
</dbReference>
<dbReference type="PROSITE" id="PS51880">
    <property type="entry name" value="TGS"/>
    <property type="match status" value="1"/>
</dbReference>
<protein>
    <submittedName>
        <fullName evidence="2">RelA/SpoT family protein</fullName>
    </submittedName>
</protein>
<dbReference type="SUPFAM" id="SSF109604">
    <property type="entry name" value="HD-domain/PDEase-like"/>
    <property type="match status" value="1"/>
</dbReference>
<evidence type="ECO:0000313" key="3">
    <source>
        <dbReference type="Proteomes" id="UP001628220"/>
    </source>
</evidence>
<dbReference type="CDD" id="cd05399">
    <property type="entry name" value="NT_Rel-Spo_like"/>
    <property type="match status" value="1"/>
</dbReference>
<dbReference type="InterPro" id="IPR004095">
    <property type="entry name" value="TGS"/>
</dbReference>
<dbReference type="InterPro" id="IPR043519">
    <property type="entry name" value="NT_sf"/>
</dbReference>
<name>A0ABQ0E3J6_9PORP</name>
<reference evidence="2 3" key="1">
    <citation type="journal article" date="2025" name="Int. J. Syst. Evol. Microbiol.">
        <title>Desulfovibrio falkowii sp. nov., Porphyromonas miyakawae sp. nov., Mediterraneibacter flintii sp. nov. and Owariibacterium komagatae gen. nov., sp. nov., isolated from human faeces.</title>
        <authorList>
            <person name="Hamaguchi T."/>
            <person name="Ohara M."/>
            <person name="Hisatomi A."/>
            <person name="Sekiguchi K."/>
            <person name="Takeda J.I."/>
            <person name="Ueyama J."/>
            <person name="Ito M."/>
            <person name="Nishiwaki H."/>
            <person name="Ogi T."/>
            <person name="Hirayama M."/>
            <person name="Ohkuma M."/>
            <person name="Sakamoto M."/>
            <person name="Ohno K."/>
        </authorList>
    </citation>
    <scope>NUCLEOTIDE SEQUENCE [LARGE SCALE GENOMIC DNA]</scope>
    <source>
        <strain evidence="2 3">13CB11C</strain>
    </source>
</reference>
<accession>A0ABQ0E3J6</accession>
<comment type="caution">
    <text evidence="2">The sequence shown here is derived from an EMBL/GenBank/DDBJ whole genome shotgun (WGS) entry which is preliminary data.</text>
</comment>
<dbReference type="Pfam" id="PF13328">
    <property type="entry name" value="HD_4"/>
    <property type="match status" value="1"/>
</dbReference>
<sequence length="719" mass="82096">MEQEEYRQTLIEIAHLLFRKLQVGSTYPLLRQELEKLYPTLNEEIIQQLEISRVAVEELNLQEESVAAILLLPAYNRGALDKKHIAQISPEGAASLIERLQHLMQIEAEARQADAATVRELIVSSARDIRVLLILLSDRLYRLRVCKEQLPEEQRQELAVLVRDVYVPIAHKLGLYAIKGEMEDLVLKYLEPDRFYAIKEALGQKKRERDAYMDRVVVTLRELFDKVPVRWSYTIKARTKSISSIYNKMQKKGTPFEQIYDLSALRIIIDAPKHEEHEACWYFYSLVTGLYEPDVKRLRDWISNPKPNGYRSLQITVLALDNKYVEVQIRTALMDEIAEHGVAAHWRYKGLSGQSTLDSLLDEMRGAMEESQSTEDSSDKFAFTAARSTYVFTPKGELKRLPRGATLLDFAFAIHTKVGAKAIGGRINGKNASLKATLRSGDRVEVITSRNQYPKEDWLQIVVSDSAKQKIRRLLREEQEGSFSTIREAIQRRMKNRRLPYDDRSFVKAYQTLGYNSYDEFYTALHTEKCELNHFIDCYAEIIEEAQTQEQRVRSEFAAESTQSTRHLPESGSEEGGVVVGKNLKGVNYELAKCCAPQYGDAIFAYPGRSGLRIHRYDCPNARDIFARYRDRVLPAHWEGLEGQQRSNLYVVALESAETSARILSLAKNSQGIELLSYNFHASNGILECELTLGASSEPINLLRNKILALEGVQSVSKA</sequence>
<dbReference type="InterPro" id="IPR012676">
    <property type="entry name" value="TGS-like"/>
</dbReference>
<keyword evidence="3" id="KW-1185">Reference proteome</keyword>
<dbReference type="PANTHER" id="PTHR21262">
    <property type="entry name" value="GUANOSINE-3',5'-BIS DIPHOSPHATE 3'-PYROPHOSPHOHYDROLASE"/>
    <property type="match status" value="1"/>
</dbReference>
<dbReference type="Gene3D" id="3.30.460.10">
    <property type="entry name" value="Beta Polymerase, domain 2"/>
    <property type="match status" value="1"/>
</dbReference>
<dbReference type="InterPro" id="IPR007685">
    <property type="entry name" value="RelA_SpoT"/>
</dbReference>
<dbReference type="EMBL" id="BAAFSF010000004">
    <property type="protein sequence ID" value="GAB1252269.1"/>
    <property type="molecule type" value="Genomic_DNA"/>
</dbReference>
<feature type="domain" description="TGS" evidence="1">
    <location>
        <begin position="386"/>
        <end position="448"/>
    </location>
</feature>
<dbReference type="SMART" id="SM00954">
    <property type="entry name" value="RelA_SpoT"/>
    <property type="match status" value="1"/>
</dbReference>
<dbReference type="PANTHER" id="PTHR21262:SF31">
    <property type="entry name" value="GTP PYROPHOSPHOKINASE"/>
    <property type="match status" value="1"/>
</dbReference>
<gene>
    <name evidence="2" type="ORF">Tsumi_13750</name>
</gene>
<dbReference type="Proteomes" id="UP001628220">
    <property type="component" value="Unassembled WGS sequence"/>
</dbReference>
<organism evidence="2 3">
    <name type="scientific">Porphyromonas miyakawae</name>
    <dbReference type="NCBI Taxonomy" id="3137470"/>
    <lineage>
        <taxon>Bacteria</taxon>
        <taxon>Pseudomonadati</taxon>
        <taxon>Bacteroidota</taxon>
        <taxon>Bacteroidia</taxon>
        <taxon>Bacteroidales</taxon>
        <taxon>Porphyromonadaceae</taxon>
        <taxon>Porphyromonas</taxon>
    </lineage>
</organism>
<dbReference type="InterPro" id="IPR012675">
    <property type="entry name" value="Beta-grasp_dom_sf"/>
</dbReference>
<dbReference type="CDD" id="cd01668">
    <property type="entry name" value="TGS_RSH"/>
    <property type="match status" value="1"/>
</dbReference>
<dbReference type="Pfam" id="PF04607">
    <property type="entry name" value="RelA_SpoT"/>
    <property type="match status" value="1"/>
</dbReference>
<evidence type="ECO:0000313" key="2">
    <source>
        <dbReference type="EMBL" id="GAB1252269.1"/>
    </source>
</evidence>
<proteinExistence type="predicted"/>
<dbReference type="SUPFAM" id="SSF81301">
    <property type="entry name" value="Nucleotidyltransferase"/>
    <property type="match status" value="1"/>
</dbReference>